<keyword evidence="2" id="KW-0805">Transcription regulation</keyword>
<feature type="compositionally biased region" description="Low complexity" evidence="6">
    <location>
        <begin position="425"/>
        <end position="439"/>
    </location>
</feature>
<gene>
    <name evidence="10" type="ORF">GCM10022377_08730</name>
</gene>
<feature type="compositionally biased region" description="Gly residues" evidence="6">
    <location>
        <begin position="343"/>
        <end position="353"/>
    </location>
</feature>
<dbReference type="NCBIfam" id="TIGR02937">
    <property type="entry name" value="sigma70-ECF"/>
    <property type="match status" value="1"/>
</dbReference>
<evidence type="ECO:0000259" key="8">
    <source>
        <dbReference type="Pfam" id="PF04542"/>
    </source>
</evidence>
<dbReference type="Proteomes" id="UP001501536">
    <property type="component" value="Unassembled WGS sequence"/>
</dbReference>
<evidence type="ECO:0000256" key="1">
    <source>
        <dbReference type="ARBA" id="ARBA00010641"/>
    </source>
</evidence>
<dbReference type="Gene3D" id="1.10.1740.10">
    <property type="match status" value="1"/>
</dbReference>
<dbReference type="Gene3D" id="1.10.10.10">
    <property type="entry name" value="Winged helix-like DNA-binding domain superfamily/Winged helix DNA-binding domain"/>
    <property type="match status" value="1"/>
</dbReference>
<protein>
    <recommendedName>
        <fullName evidence="12">Sigma-70 family RNA polymerase sigma factor</fullName>
    </recommendedName>
</protein>
<feature type="compositionally biased region" description="Pro residues" evidence="6">
    <location>
        <begin position="356"/>
        <end position="367"/>
    </location>
</feature>
<feature type="compositionally biased region" description="Low complexity" evidence="6">
    <location>
        <begin position="447"/>
        <end position="462"/>
    </location>
</feature>
<dbReference type="InterPro" id="IPR014284">
    <property type="entry name" value="RNA_pol_sigma-70_dom"/>
</dbReference>
<evidence type="ECO:0000256" key="3">
    <source>
        <dbReference type="ARBA" id="ARBA00023082"/>
    </source>
</evidence>
<name>A0ABP7CYA1_9MICC</name>
<dbReference type="EMBL" id="BAABCJ010000001">
    <property type="protein sequence ID" value="GAA3698071.1"/>
    <property type="molecule type" value="Genomic_DNA"/>
</dbReference>
<dbReference type="RefSeq" id="WP_344880492.1">
    <property type="nucleotide sequence ID" value="NZ_BAABCJ010000001.1"/>
</dbReference>
<feature type="compositionally biased region" description="Pro residues" evidence="6">
    <location>
        <begin position="463"/>
        <end position="590"/>
    </location>
</feature>
<sequence>MQEHESATDAELIGAARDGSDEAYAALYQRHYDAALRTARWRLFDSSLAEDVVADSFSAMLQLLRAGRGPDEAFRPYLLTCVSRRALRMNQADDRELNTDSIELFEKDTDHADPVMDSFESELLGQAFRSLPERWQLVLWHLEIEGAKPADLAAQLGSSANAVSAIGVRAREGLRAAYLSAHMNAQTFEGCSQADRTAAYLRGSLSAKKQQRYEEHLEHCSACFSAVMQLKDVSAAMHSVIAPLFLGTGAAAFLGWLPVSGLVAGAAGAAGAGAAGAGAATAPKPGLLGSTQGVTLVVVGAAVAAAAVVGGVAVAGGFFGAEEAAVSSASEGGGNAGEAAPAGPGGESAGGGAAAPAPPADAPPPAESAPSPHEGPDAASAPAAIEPVPAPLEPAPPEPEAPLPPPAPRAPLTVPSDPPDPPAAPATSSEPALSETSPSEAPPVTPPSTASPAQSPSASAVPTPSPGPTSEPTPTASPAPDPTLTPAPTPTVEPSPTGAPEPTPTLVPSPTPDPTPTPEPTPTLVPSPSPEPPPTATPEPTLVPSPTPAPTVTPEPIPSPAPTLVPSPTPDPTPTVTPVPTLEPTPPPKCEPAWHEKCGGPGKSGAADPTDETLLEIVEDTVVGTVDTVLGLILRVSRF</sequence>
<evidence type="ECO:0000259" key="9">
    <source>
        <dbReference type="Pfam" id="PF13490"/>
    </source>
</evidence>
<dbReference type="InterPro" id="IPR007627">
    <property type="entry name" value="RNA_pol_sigma70_r2"/>
</dbReference>
<evidence type="ECO:0000256" key="6">
    <source>
        <dbReference type="SAM" id="MobiDB-lite"/>
    </source>
</evidence>
<keyword evidence="7" id="KW-0472">Membrane</keyword>
<feature type="domain" description="RNA polymerase sigma-70 region 2" evidence="8">
    <location>
        <begin position="27"/>
        <end position="89"/>
    </location>
</feature>
<dbReference type="PRINTS" id="PR01217">
    <property type="entry name" value="PRICHEXTENSN"/>
</dbReference>
<accession>A0ABP7CYA1</accession>
<proteinExistence type="inferred from homology"/>
<keyword evidence="7" id="KW-0812">Transmembrane</keyword>
<dbReference type="InterPro" id="IPR041916">
    <property type="entry name" value="Anti_sigma_zinc_sf"/>
</dbReference>
<dbReference type="InterPro" id="IPR027383">
    <property type="entry name" value="Znf_put"/>
</dbReference>
<evidence type="ECO:0008006" key="12">
    <source>
        <dbReference type="Google" id="ProtNLM"/>
    </source>
</evidence>
<dbReference type="InterPro" id="IPR013324">
    <property type="entry name" value="RNA_pol_sigma_r3/r4-like"/>
</dbReference>
<feature type="region of interest" description="Disordered" evidence="6">
    <location>
        <begin position="328"/>
        <end position="609"/>
    </location>
</feature>
<evidence type="ECO:0000313" key="10">
    <source>
        <dbReference type="EMBL" id="GAA3698071.1"/>
    </source>
</evidence>
<evidence type="ECO:0000256" key="5">
    <source>
        <dbReference type="ARBA" id="ARBA00023163"/>
    </source>
</evidence>
<dbReference type="Gene3D" id="1.10.10.1320">
    <property type="entry name" value="Anti-sigma factor, zinc-finger domain"/>
    <property type="match status" value="1"/>
</dbReference>
<keyword evidence="7" id="KW-1133">Transmembrane helix</keyword>
<feature type="compositionally biased region" description="Low complexity" evidence="6">
    <location>
        <begin position="368"/>
        <end position="387"/>
    </location>
</feature>
<dbReference type="InterPro" id="IPR013325">
    <property type="entry name" value="RNA_pol_sigma_r2"/>
</dbReference>
<keyword evidence="3" id="KW-0731">Sigma factor</keyword>
<dbReference type="InterPro" id="IPR036388">
    <property type="entry name" value="WH-like_DNA-bd_sf"/>
</dbReference>
<dbReference type="Pfam" id="PF13490">
    <property type="entry name" value="zf-HC2"/>
    <property type="match status" value="1"/>
</dbReference>
<feature type="transmembrane region" description="Helical" evidence="7">
    <location>
        <begin position="294"/>
        <end position="319"/>
    </location>
</feature>
<feature type="compositionally biased region" description="Pro residues" evidence="6">
    <location>
        <begin position="388"/>
        <end position="409"/>
    </location>
</feature>
<evidence type="ECO:0000256" key="4">
    <source>
        <dbReference type="ARBA" id="ARBA00023125"/>
    </source>
</evidence>
<comment type="caution">
    <text evidence="10">The sequence shown here is derived from an EMBL/GenBank/DDBJ whole genome shotgun (WGS) entry which is preliminary data.</text>
</comment>
<evidence type="ECO:0000256" key="7">
    <source>
        <dbReference type="SAM" id="Phobius"/>
    </source>
</evidence>
<dbReference type="PANTHER" id="PTHR43133:SF8">
    <property type="entry name" value="RNA POLYMERASE SIGMA FACTOR HI_1459-RELATED"/>
    <property type="match status" value="1"/>
</dbReference>
<comment type="similarity">
    <text evidence="1">Belongs to the sigma-70 factor family. ECF subfamily.</text>
</comment>
<dbReference type="SUPFAM" id="SSF88946">
    <property type="entry name" value="Sigma2 domain of RNA polymerase sigma factors"/>
    <property type="match status" value="1"/>
</dbReference>
<dbReference type="PANTHER" id="PTHR43133">
    <property type="entry name" value="RNA POLYMERASE ECF-TYPE SIGMA FACTO"/>
    <property type="match status" value="1"/>
</dbReference>
<organism evidence="10 11">
    <name type="scientific">Zhihengliuella alba</name>
    <dbReference type="NCBI Taxonomy" id="547018"/>
    <lineage>
        <taxon>Bacteria</taxon>
        <taxon>Bacillati</taxon>
        <taxon>Actinomycetota</taxon>
        <taxon>Actinomycetes</taxon>
        <taxon>Micrococcales</taxon>
        <taxon>Micrococcaceae</taxon>
        <taxon>Zhihengliuella</taxon>
    </lineage>
</organism>
<evidence type="ECO:0000313" key="11">
    <source>
        <dbReference type="Proteomes" id="UP001501536"/>
    </source>
</evidence>
<reference evidence="11" key="1">
    <citation type="journal article" date="2019" name="Int. J. Syst. Evol. Microbiol.">
        <title>The Global Catalogue of Microorganisms (GCM) 10K type strain sequencing project: providing services to taxonomists for standard genome sequencing and annotation.</title>
        <authorList>
            <consortium name="The Broad Institute Genomics Platform"/>
            <consortium name="The Broad Institute Genome Sequencing Center for Infectious Disease"/>
            <person name="Wu L."/>
            <person name="Ma J."/>
        </authorList>
    </citation>
    <scope>NUCLEOTIDE SEQUENCE [LARGE SCALE GENOMIC DNA]</scope>
    <source>
        <strain evidence="11">JCM 16961</strain>
    </source>
</reference>
<keyword evidence="5" id="KW-0804">Transcription</keyword>
<feature type="transmembrane region" description="Helical" evidence="7">
    <location>
        <begin position="235"/>
        <end position="256"/>
    </location>
</feature>
<feature type="domain" description="Putative zinc-finger" evidence="9">
    <location>
        <begin position="199"/>
        <end position="223"/>
    </location>
</feature>
<dbReference type="Pfam" id="PF04542">
    <property type="entry name" value="Sigma70_r2"/>
    <property type="match status" value="1"/>
</dbReference>
<keyword evidence="11" id="KW-1185">Reference proteome</keyword>
<keyword evidence="4" id="KW-0238">DNA-binding</keyword>
<feature type="transmembrane region" description="Helical" evidence="7">
    <location>
        <begin position="262"/>
        <end position="282"/>
    </location>
</feature>
<evidence type="ECO:0000256" key="2">
    <source>
        <dbReference type="ARBA" id="ARBA00023015"/>
    </source>
</evidence>
<dbReference type="InterPro" id="IPR039425">
    <property type="entry name" value="RNA_pol_sigma-70-like"/>
</dbReference>
<dbReference type="SUPFAM" id="SSF88659">
    <property type="entry name" value="Sigma3 and sigma4 domains of RNA polymerase sigma factors"/>
    <property type="match status" value="1"/>
</dbReference>